<dbReference type="InterPro" id="IPR001647">
    <property type="entry name" value="HTH_TetR"/>
</dbReference>
<reference evidence="7 9" key="2">
    <citation type="submission" date="2020-08" db="EMBL/GenBank/DDBJ databases">
        <title>Sequencing the genomes of 1000 actinobacteria strains.</title>
        <authorList>
            <person name="Klenk H.-P."/>
        </authorList>
    </citation>
    <scope>NUCLEOTIDE SEQUENCE [LARGE SCALE GENOMIC DNA]</scope>
    <source>
        <strain evidence="7 9">DSM 9581</strain>
    </source>
</reference>
<reference evidence="6 8" key="1">
    <citation type="submission" date="2019-07" db="EMBL/GenBank/DDBJ databases">
        <title>Whole genome shotgun sequence of Cellulomonas hominis NBRC 16055.</title>
        <authorList>
            <person name="Hosoyama A."/>
            <person name="Uohara A."/>
            <person name="Ohji S."/>
            <person name="Ichikawa N."/>
        </authorList>
    </citation>
    <scope>NUCLEOTIDE SEQUENCE [LARGE SCALE GENOMIC DNA]</scope>
    <source>
        <strain evidence="6 8">NBRC 16055</strain>
    </source>
</reference>
<evidence type="ECO:0000313" key="8">
    <source>
        <dbReference type="Proteomes" id="UP000321723"/>
    </source>
</evidence>
<organism evidence="6 8">
    <name type="scientific">Cellulomonas hominis</name>
    <dbReference type="NCBI Taxonomy" id="156981"/>
    <lineage>
        <taxon>Bacteria</taxon>
        <taxon>Bacillati</taxon>
        <taxon>Actinomycetota</taxon>
        <taxon>Actinomycetes</taxon>
        <taxon>Micrococcales</taxon>
        <taxon>Cellulomonadaceae</taxon>
        <taxon>Cellulomonas</taxon>
    </lineage>
</organism>
<dbReference type="Gene3D" id="1.10.357.10">
    <property type="entry name" value="Tetracycline Repressor, domain 2"/>
    <property type="match status" value="1"/>
</dbReference>
<evidence type="ECO:0000313" key="9">
    <source>
        <dbReference type="Proteomes" id="UP000564629"/>
    </source>
</evidence>
<keyword evidence="8" id="KW-1185">Reference proteome</keyword>
<keyword evidence="1" id="KW-0805">Transcription regulation</keyword>
<keyword evidence="2 4" id="KW-0238">DNA-binding</keyword>
<dbReference type="InterPro" id="IPR036271">
    <property type="entry name" value="Tet_transcr_reg_TetR-rel_C_sf"/>
</dbReference>
<dbReference type="SUPFAM" id="SSF48498">
    <property type="entry name" value="Tetracyclin repressor-like, C-terminal domain"/>
    <property type="match status" value="1"/>
</dbReference>
<dbReference type="InterPro" id="IPR009057">
    <property type="entry name" value="Homeodomain-like_sf"/>
</dbReference>
<evidence type="ECO:0000313" key="6">
    <source>
        <dbReference type="EMBL" id="GEL48460.1"/>
    </source>
</evidence>
<dbReference type="PANTHER" id="PTHR30055">
    <property type="entry name" value="HTH-TYPE TRANSCRIPTIONAL REGULATOR RUTR"/>
    <property type="match status" value="1"/>
</dbReference>
<feature type="domain" description="HTH tetR-type" evidence="5">
    <location>
        <begin position="8"/>
        <end position="67"/>
    </location>
</feature>
<proteinExistence type="predicted"/>
<dbReference type="SUPFAM" id="SSF46689">
    <property type="entry name" value="Homeodomain-like"/>
    <property type="match status" value="1"/>
</dbReference>
<dbReference type="GO" id="GO:0000976">
    <property type="term" value="F:transcription cis-regulatory region binding"/>
    <property type="evidence" value="ECO:0007669"/>
    <property type="project" value="TreeGrafter"/>
</dbReference>
<evidence type="ECO:0000259" key="5">
    <source>
        <dbReference type="PROSITE" id="PS50977"/>
    </source>
</evidence>
<evidence type="ECO:0000256" key="4">
    <source>
        <dbReference type="PROSITE-ProRule" id="PRU00335"/>
    </source>
</evidence>
<evidence type="ECO:0000313" key="7">
    <source>
        <dbReference type="EMBL" id="MBB5471769.1"/>
    </source>
</evidence>
<keyword evidence="3" id="KW-0804">Transcription</keyword>
<dbReference type="Proteomes" id="UP000321723">
    <property type="component" value="Unassembled WGS sequence"/>
</dbReference>
<dbReference type="EMBL" id="BJVQ01000081">
    <property type="protein sequence ID" value="GEL48460.1"/>
    <property type="molecule type" value="Genomic_DNA"/>
</dbReference>
<accession>A0A511FGV8</accession>
<sequence>MGERRDVVRNRARIVAAAEAVFREHGAAVPLDRVAERAGVGRGTLYRHFPDRAALIAAVYAVRVDALEAYAAGLPPDRLLEHLVVEIAALQADAPGLFTAVRAAHGTTPGVAEVERRATALLEVALAEAHRRGRVREGVTVDDVRLVFAMVEGVLAVEDPARARASVRRALAVALHGLLLGPPDDLPEPGLVLPS</sequence>
<name>A0A511FGV8_9CELL</name>
<dbReference type="EMBL" id="JACHDN010000001">
    <property type="protein sequence ID" value="MBB5471769.1"/>
    <property type="molecule type" value="Genomic_DNA"/>
</dbReference>
<evidence type="ECO:0000256" key="1">
    <source>
        <dbReference type="ARBA" id="ARBA00023015"/>
    </source>
</evidence>
<dbReference type="Pfam" id="PF00440">
    <property type="entry name" value="TetR_N"/>
    <property type="match status" value="1"/>
</dbReference>
<dbReference type="OrthoDB" id="3192968at2"/>
<dbReference type="PROSITE" id="PS50977">
    <property type="entry name" value="HTH_TETR_2"/>
    <property type="match status" value="1"/>
</dbReference>
<protein>
    <submittedName>
        <fullName evidence="7">AcrR family transcriptional regulator</fullName>
    </submittedName>
</protein>
<dbReference type="PRINTS" id="PR00455">
    <property type="entry name" value="HTHTETR"/>
</dbReference>
<evidence type="ECO:0000256" key="2">
    <source>
        <dbReference type="ARBA" id="ARBA00023125"/>
    </source>
</evidence>
<evidence type="ECO:0000256" key="3">
    <source>
        <dbReference type="ARBA" id="ARBA00023163"/>
    </source>
</evidence>
<dbReference type="InterPro" id="IPR050109">
    <property type="entry name" value="HTH-type_TetR-like_transc_reg"/>
</dbReference>
<dbReference type="AlphaFoldDB" id="A0A511FGV8"/>
<dbReference type="Proteomes" id="UP000564629">
    <property type="component" value="Unassembled WGS sequence"/>
</dbReference>
<dbReference type="PANTHER" id="PTHR30055:SF234">
    <property type="entry name" value="HTH-TYPE TRANSCRIPTIONAL REGULATOR BETI"/>
    <property type="match status" value="1"/>
</dbReference>
<gene>
    <name evidence="6" type="ORF">CHO01_35760</name>
    <name evidence="7" type="ORF">HNR08_000505</name>
</gene>
<dbReference type="GO" id="GO:0003700">
    <property type="term" value="F:DNA-binding transcription factor activity"/>
    <property type="evidence" value="ECO:0007669"/>
    <property type="project" value="TreeGrafter"/>
</dbReference>
<dbReference type="RefSeq" id="WP_146840446.1">
    <property type="nucleotide sequence ID" value="NZ_BJVQ01000081.1"/>
</dbReference>
<feature type="DNA-binding region" description="H-T-H motif" evidence="4">
    <location>
        <begin position="30"/>
        <end position="49"/>
    </location>
</feature>
<comment type="caution">
    <text evidence="6">The sequence shown here is derived from an EMBL/GenBank/DDBJ whole genome shotgun (WGS) entry which is preliminary data.</text>
</comment>